<dbReference type="PANTHER" id="PTHR11567">
    <property type="entry name" value="ACID PHOSPHATASE-RELATED"/>
    <property type="match status" value="1"/>
</dbReference>
<dbReference type="PROSITE" id="PS00616">
    <property type="entry name" value="HIS_ACID_PHOSPHAT_1"/>
    <property type="match status" value="1"/>
</dbReference>
<comment type="similarity">
    <text evidence="2">Belongs to the histidine acid phosphatase family.</text>
</comment>
<feature type="transmembrane region" description="Helical" evidence="8">
    <location>
        <begin position="377"/>
        <end position="403"/>
    </location>
</feature>
<reference evidence="11" key="1">
    <citation type="submission" date="2025-08" db="UniProtKB">
        <authorList>
            <consortium name="RefSeq"/>
        </authorList>
    </citation>
    <scope>IDENTIFICATION</scope>
</reference>
<dbReference type="CDD" id="cd07061">
    <property type="entry name" value="HP_HAP_like"/>
    <property type="match status" value="1"/>
</dbReference>
<dbReference type="Pfam" id="PF00328">
    <property type="entry name" value="His_Phos_2"/>
    <property type="match status" value="1"/>
</dbReference>
<keyword evidence="8" id="KW-1133">Transmembrane helix</keyword>
<dbReference type="InterPro" id="IPR033379">
    <property type="entry name" value="Acid_Pase_AS"/>
</dbReference>
<feature type="signal peptide" evidence="9">
    <location>
        <begin position="1"/>
        <end position="18"/>
    </location>
</feature>
<dbReference type="KEGG" id="ccin:107275124"/>
<dbReference type="SUPFAM" id="SSF53254">
    <property type="entry name" value="Phosphoglycerate mutase-like"/>
    <property type="match status" value="1"/>
</dbReference>
<dbReference type="GO" id="GO:0003993">
    <property type="term" value="F:acid phosphatase activity"/>
    <property type="evidence" value="ECO:0007669"/>
    <property type="project" value="UniProtKB-EC"/>
</dbReference>
<accession>A0AAJ7CHJ3</accession>
<dbReference type="Gene3D" id="3.40.50.1240">
    <property type="entry name" value="Phosphoglycerate mutase-like"/>
    <property type="match status" value="1"/>
</dbReference>
<keyword evidence="5" id="KW-0378">Hydrolase</keyword>
<evidence type="ECO:0000256" key="5">
    <source>
        <dbReference type="ARBA" id="ARBA00022801"/>
    </source>
</evidence>
<dbReference type="GeneID" id="107275124"/>
<evidence type="ECO:0000256" key="3">
    <source>
        <dbReference type="ARBA" id="ARBA00012646"/>
    </source>
</evidence>
<dbReference type="InterPro" id="IPR050645">
    <property type="entry name" value="Histidine_acid_phosphatase"/>
</dbReference>
<organism evidence="10 11">
    <name type="scientific">Cephus cinctus</name>
    <name type="common">Wheat stem sawfly</name>
    <dbReference type="NCBI Taxonomy" id="211228"/>
    <lineage>
        <taxon>Eukaryota</taxon>
        <taxon>Metazoa</taxon>
        <taxon>Ecdysozoa</taxon>
        <taxon>Arthropoda</taxon>
        <taxon>Hexapoda</taxon>
        <taxon>Insecta</taxon>
        <taxon>Pterygota</taxon>
        <taxon>Neoptera</taxon>
        <taxon>Endopterygota</taxon>
        <taxon>Hymenoptera</taxon>
        <taxon>Cephoidea</taxon>
        <taxon>Cephidae</taxon>
        <taxon>Cephus</taxon>
    </lineage>
</organism>
<dbReference type="PANTHER" id="PTHR11567:SF211">
    <property type="entry name" value="PROSTATIC ACID PHOSPHATASE"/>
    <property type="match status" value="1"/>
</dbReference>
<proteinExistence type="inferred from homology"/>
<comment type="catalytic activity">
    <reaction evidence="1">
        <text>a phosphate monoester + H2O = an alcohol + phosphate</text>
        <dbReference type="Rhea" id="RHEA:15017"/>
        <dbReference type="ChEBI" id="CHEBI:15377"/>
        <dbReference type="ChEBI" id="CHEBI:30879"/>
        <dbReference type="ChEBI" id="CHEBI:43474"/>
        <dbReference type="ChEBI" id="CHEBI:67140"/>
        <dbReference type="EC" id="3.1.3.2"/>
    </reaction>
</comment>
<evidence type="ECO:0000256" key="1">
    <source>
        <dbReference type="ARBA" id="ARBA00000032"/>
    </source>
</evidence>
<keyword evidence="8" id="KW-0472">Membrane</keyword>
<protein>
    <recommendedName>
        <fullName evidence="3">acid phosphatase</fullName>
        <ecNumber evidence="3">3.1.3.2</ecNumber>
    </recommendedName>
</protein>
<feature type="chain" id="PRO_5042482027" description="acid phosphatase" evidence="9">
    <location>
        <begin position="19"/>
        <end position="419"/>
    </location>
</feature>
<keyword evidence="7" id="KW-0325">Glycoprotein</keyword>
<name>A0AAJ7CHJ3_CEPCN</name>
<dbReference type="PROSITE" id="PS00778">
    <property type="entry name" value="HIS_ACID_PHOSPHAT_2"/>
    <property type="match status" value="1"/>
</dbReference>
<evidence type="ECO:0000313" key="11">
    <source>
        <dbReference type="RefSeq" id="XP_015610426.1"/>
    </source>
</evidence>
<dbReference type="CTD" id="48445"/>
<gene>
    <name evidence="11" type="primary">LOC107275124</name>
</gene>
<keyword evidence="6" id="KW-1015">Disulfide bond</keyword>
<keyword evidence="10" id="KW-1185">Reference proteome</keyword>
<evidence type="ECO:0000256" key="8">
    <source>
        <dbReference type="SAM" id="Phobius"/>
    </source>
</evidence>
<dbReference type="RefSeq" id="XP_015610426.1">
    <property type="nucleotide sequence ID" value="XM_015754940.1"/>
</dbReference>
<dbReference type="AlphaFoldDB" id="A0AAJ7CHJ3"/>
<dbReference type="InterPro" id="IPR029033">
    <property type="entry name" value="His_PPase_superfam"/>
</dbReference>
<dbReference type="InterPro" id="IPR000560">
    <property type="entry name" value="His_Pase_clade-2"/>
</dbReference>
<keyword evidence="8" id="KW-0812">Transmembrane</keyword>
<evidence type="ECO:0000256" key="6">
    <source>
        <dbReference type="ARBA" id="ARBA00023157"/>
    </source>
</evidence>
<dbReference type="EC" id="3.1.3.2" evidence="3"/>
<dbReference type="Proteomes" id="UP000694920">
    <property type="component" value="Unplaced"/>
</dbReference>
<evidence type="ECO:0000256" key="7">
    <source>
        <dbReference type="ARBA" id="ARBA00023180"/>
    </source>
</evidence>
<evidence type="ECO:0000256" key="9">
    <source>
        <dbReference type="SAM" id="SignalP"/>
    </source>
</evidence>
<evidence type="ECO:0000256" key="4">
    <source>
        <dbReference type="ARBA" id="ARBA00022729"/>
    </source>
</evidence>
<evidence type="ECO:0000256" key="2">
    <source>
        <dbReference type="ARBA" id="ARBA00005375"/>
    </source>
</evidence>
<keyword evidence="4 9" id="KW-0732">Signal</keyword>
<sequence>MDLRLVHLCILTLSCSFAQDIDLGTVIFANVLFRHGDRTPLNPYPTDPYKNESLWPVPFGQLTNLGRHRHLLLGRWLRNRYEHLLPDTYSLYDIYVRSTDVDRTLMSAEANLAGLYPPKDKQIWDNDIKWMPIPIHTIPEKQDNLLAAKKYCPKYDYEIEKLKNSPEIQRINKENEKLYIYLTEHSGKKIDSLESIEYLYDTLSIENIFNLTLPKWTTPVFPYKMQKLASMDFKLPAYNKILQRLKSGLLLGEMINHMVKKQEGALYPDRKLWIYSAHDTTVANLLMTLGVFDEHCPPYTATVLMELRVNTKEQYFVTISYKNSSAEPTLLTIPGCLALCPLHQFVKLTKDTIPEDWEKECVLDWEQHESSINLTTIFGILTSSILMLISLVFMIIGFVYWHYKREHNQYYRRLTTDPI</sequence>
<dbReference type="PROSITE" id="PS51257">
    <property type="entry name" value="PROKAR_LIPOPROTEIN"/>
    <property type="match status" value="1"/>
</dbReference>
<evidence type="ECO:0000313" key="10">
    <source>
        <dbReference type="Proteomes" id="UP000694920"/>
    </source>
</evidence>